<dbReference type="EMBL" id="KZ613465">
    <property type="protein sequence ID" value="PMD27922.1"/>
    <property type="molecule type" value="Genomic_DNA"/>
</dbReference>
<feature type="transmembrane region" description="Helical" evidence="7">
    <location>
        <begin position="159"/>
        <end position="181"/>
    </location>
</feature>
<reference evidence="8 9" key="1">
    <citation type="submission" date="2016-05" db="EMBL/GenBank/DDBJ databases">
        <title>A degradative enzymes factory behind the ericoid mycorrhizal symbiosis.</title>
        <authorList>
            <consortium name="DOE Joint Genome Institute"/>
            <person name="Martino E."/>
            <person name="Morin E."/>
            <person name="Grelet G."/>
            <person name="Kuo A."/>
            <person name="Kohler A."/>
            <person name="Daghino S."/>
            <person name="Barry K."/>
            <person name="Choi C."/>
            <person name="Cichocki N."/>
            <person name="Clum A."/>
            <person name="Copeland A."/>
            <person name="Hainaut M."/>
            <person name="Haridas S."/>
            <person name="Labutti K."/>
            <person name="Lindquist E."/>
            <person name="Lipzen A."/>
            <person name="Khouja H.-R."/>
            <person name="Murat C."/>
            <person name="Ohm R."/>
            <person name="Olson A."/>
            <person name="Spatafora J."/>
            <person name="Veneault-Fourrey C."/>
            <person name="Henrissat B."/>
            <person name="Grigoriev I."/>
            <person name="Martin F."/>
            <person name="Perotto S."/>
        </authorList>
    </citation>
    <scope>NUCLEOTIDE SEQUENCE [LARGE SCALE GENOMIC DNA]</scope>
    <source>
        <strain evidence="8 9">UAMH 7357</strain>
    </source>
</reference>
<feature type="transmembrane region" description="Helical" evidence="7">
    <location>
        <begin position="344"/>
        <end position="362"/>
    </location>
</feature>
<dbReference type="PANTHER" id="PTHR33567">
    <property type="entry name" value="CHROMATE ION TRANSPORTER (EUROFUNG)"/>
    <property type="match status" value="1"/>
</dbReference>
<protein>
    <recommendedName>
        <fullName evidence="10">Chromate ion transporter</fullName>
    </recommendedName>
</protein>
<evidence type="ECO:0000313" key="8">
    <source>
        <dbReference type="EMBL" id="PMD27922.1"/>
    </source>
</evidence>
<gene>
    <name evidence="8" type="ORF">NA56DRAFT_696940</name>
</gene>
<feature type="transmembrane region" description="Helical" evidence="7">
    <location>
        <begin position="407"/>
        <end position="432"/>
    </location>
</feature>
<evidence type="ECO:0000256" key="2">
    <source>
        <dbReference type="ARBA" id="ARBA00005262"/>
    </source>
</evidence>
<evidence type="ECO:0000256" key="4">
    <source>
        <dbReference type="ARBA" id="ARBA00022692"/>
    </source>
</evidence>
<feature type="transmembrane region" description="Helical" evidence="7">
    <location>
        <begin position="193"/>
        <end position="211"/>
    </location>
</feature>
<evidence type="ECO:0000256" key="3">
    <source>
        <dbReference type="ARBA" id="ARBA00022475"/>
    </source>
</evidence>
<feature type="transmembrane region" description="Helical" evidence="7">
    <location>
        <begin position="217"/>
        <end position="238"/>
    </location>
</feature>
<keyword evidence="4 7" id="KW-0812">Transmembrane</keyword>
<dbReference type="Pfam" id="PF02417">
    <property type="entry name" value="Chromate_transp"/>
    <property type="match status" value="2"/>
</dbReference>
<evidence type="ECO:0000256" key="1">
    <source>
        <dbReference type="ARBA" id="ARBA00004651"/>
    </source>
</evidence>
<evidence type="ECO:0000256" key="5">
    <source>
        <dbReference type="ARBA" id="ARBA00022989"/>
    </source>
</evidence>
<keyword evidence="9" id="KW-1185">Reference proteome</keyword>
<evidence type="ECO:0008006" key="10">
    <source>
        <dbReference type="Google" id="ProtNLM"/>
    </source>
</evidence>
<dbReference type="InterPro" id="IPR003370">
    <property type="entry name" value="Chromate_transpt"/>
</dbReference>
<dbReference type="GO" id="GO:0015109">
    <property type="term" value="F:chromate transmembrane transporter activity"/>
    <property type="evidence" value="ECO:0007669"/>
    <property type="project" value="InterPro"/>
</dbReference>
<dbReference type="Proteomes" id="UP000235672">
    <property type="component" value="Unassembled WGS sequence"/>
</dbReference>
<dbReference type="GO" id="GO:0005886">
    <property type="term" value="C:plasma membrane"/>
    <property type="evidence" value="ECO:0007669"/>
    <property type="project" value="UniProtKB-SubCell"/>
</dbReference>
<keyword evidence="6 7" id="KW-0472">Membrane</keyword>
<dbReference type="OrthoDB" id="2160638at2759"/>
<comment type="subcellular location">
    <subcellularLocation>
        <location evidence="1">Cell membrane</location>
        <topology evidence="1">Multi-pass membrane protein</topology>
    </subcellularLocation>
</comment>
<feature type="transmembrane region" description="Helical" evidence="7">
    <location>
        <begin position="117"/>
        <end position="139"/>
    </location>
</feature>
<keyword evidence="5 7" id="KW-1133">Transmembrane helix</keyword>
<comment type="similarity">
    <text evidence="2">Belongs to the chromate ion transporter (CHR) (TC 2.A.51) family.</text>
</comment>
<feature type="transmembrane region" description="Helical" evidence="7">
    <location>
        <begin position="374"/>
        <end position="395"/>
    </location>
</feature>
<keyword evidence="3" id="KW-1003">Cell membrane</keyword>
<evidence type="ECO:0000256" key="7">
    <source>
        <dbReference type="SAM" id="Phobius"/>
    </source>
</evidence>
<sequence>MGMSFSEKLLAPRNVPSNPALQKTVIPTPRKIAASERKVDNWEMIRLRFPVWLRFLRSIEIDRFTAFGGPPVHFQILHKKFVEKNEWINEQLYYEIFALSQALPGPASTKMLFCINYIHGGLMAGFGSFACGASLPGATGMYVLSLGVSRIGDTLPPPVYALLSGLNAAIVGIIALAAVRLADKAITDKLTRVLVFLGGVAGMLYTVLWYFPILMLGAGLATLVWDFEWMQSVFKLFWRARPRTRRVNEQHFEVGQISTTLENPPERSLHHRRNTKIAQEEVALSSLEAGSTAAVERPEPTIDPELSERIVPMNIQLNVITWKTGISIITGFLLSFITSMVVRSTIIFGGGPVVIPLLRQYIVAEGWVSPRDFLLGLAIIQSFPGPKFNFAVYLGSLATAQTSLPSFGGAIIAFLGIFTPGLIILTGVMGLWKVLRSRRWLLSILRGVNAGAVSLVFTAVYKLWQIGYVDAENQSGSPLGRDPWWVAITATSFVGGAWFGLKAPFAILLGGIMGMVWYAVVKA</sequence>
<dbReference type="PANTHER" id="PTHR33567:SF3">
    <property type="entry name" value="CHROMATE ION TRANSPORTER (EUROFUNG)"/>
    <property type="match status" value="1"/>
</dbReference>
<organism evidence="8 9">
    <name type="scientific">Hyaloscypha hepaticicola</name>
    <dbReference type="NCBI Taxonomy" id="2082293"/>
    <lineage>
        <taxon>Eukaryota</taxon>
        <taxon>Fungi</taxon>
        <taxon>Dikarya</taxon>
        <taxon>Ascomycota</taxon>
        <taxon>Pezizomycotina</taxon>
        <taxon>Leotiomycetes</taxon>
        <taxon>Helotiales</taxon>
        <taxon>Hyaloscyphaceae</taxon>
        <taxon>Hyaloscypha</taxon>
    </lineage>
</organism>
<proteinExistence type="inferred from homology"/>
<accession>A0A2J6QNU3</accession>
<feature type="transmembrane region" description="Helical" evidence="7">
    <location>
        <begin position="505"/>
        <end position="521"/>
    </location>
</feature>
<feature type="transmembrane region" description="Helical" evidence="7">
    <location>
        <begin position="319"/>
        <end position="338"/>
    </location>
</feature>
<evidence type="ECO:0000256" key="6">
    <source>
        <dbReference type="ARBA" id="ARBA00023136"/>
    </source>
</evidence>
<feature type="transmembrane region" description="Helical" evidence="7">
    <location>
        <begin position="444"/>
        <end position="464"/>
    </location>
</feature>
<dbReference type="STRING" id="1745343.A0A2J6QNU3"/>
<name>A0A2J6QNU3_9HELO</name>
<evidence type="ECO:0000313" key="9">
    <source>
        <dbReference type="Proteomes" id="UP000235672"/>
    </source>
</evidence>
<dbReference type="AlphaFoldDB" id="A0A2J6QNU3"/>